<feature type="signal peptide" evidence="1">
    <location>
        <begin position="1"/>
        <end position="21"/>
    </location>
</feature>
<gene>
    <name evidence="2" type="ORF">ABH943_006104</name>
</gene>
<evidence type="ECO:0000313" key="2">
    <source>
        <dbReference type="EMBL" id="MFK4446072.1"/>
    </source>
</evidence>
<protein>
    <submittedName>
        <fullName evidence="2">Uncharacterized protein</fullName>
    </submittedName>
</protein>
<name>A0ABW8MRL9_9BURK</name>
<comment type="caution">
    <text evidence="2">The sequence shown here is derived from an EMBL/GenBank/DDBJ whole genome shotgun (WGS) entry which is preliminary data.</text>
</comment>
<feature type="chain" id="PRO_5047071218" evidence="1">
    <location>
        <begin position="22"/>
        <end position="102"/>
    </location>
</feature>
<keyword evidence="1" id="KW-0732">Signal</keyword>
<evidence type="ECO:0000313" key="3">
    <source>
        <dbReference type="Proteomes" id="UP001620514"/>
    </source>
</evidence>
<evidence type="ECO:0000256" key="1">
    <source>
        <dbReference type="SAM" id="SignalP"/>
    </source>
</evidence>
<dbReference type="EMBL" id="JBIYDN010000023">
    <property type="protein sequence ID" value="MFK4446072.1"/>
    <property type="molecule type" value="Genomic_DNA"/>
</dbReference>
<reference evidence="2 3" key="2">
    <citation type="submission" date="2024-11" db="EMBL/GenBank/DDBJ databases">
        <title>Using genomics to understand microbial adaptation to soil warming.</title>
        <authorList>
            <person name="Deangelis K.M. PhD."/>
        </authorList>
    </citation>
    <scope>NUCLEOTIDE SEQUENCE [LARGE SCALE GENOMIC DNA]</scope>
    <source>
        <strain evidence="2 3">GAS97</strain>
    </source>
</reference>
<proteinExistence type="predicted"/>
<organism evidence="2 3">
    <name type="scientific">Caballeronia udeis</name>
    <dbReference type="NCBI Taxonomy" id="1232866"/>
    <lineage>
        <taxon>Bacteria</taxon>
        <taxon>Pseudomonadati</taxon>
        <taxon>Pseudomonadota</taxon>
        <taxon>Betaproteobacteria</taxon>
        <taxon>Burkholderiales</taxon>
        <taxon>Burkholderiaceae</taxon>
        <taxon>Caballeronia</taxon>
    </lineage>
</organism>
<accession>A0ABW8MRL9</accession>
<dbReference type="Proteomes" id="UP001620514">
    <property type="component" value="Unassembled WGS sequence"/>
</dbReference>
<sequence>MQMTNRLLCSARLPRALSALASPWCWSDVSNAQTVAAPKIGSTAATLDNRVLLKVSLRHDQSRPLGELNARLAKQGLYKAFLPTGVEVVSWTVGLAEHDKAN</sequence>
<keyword evidence="3" id="KW-1185">Reference proteome</keyword>
<reference evidence="2 3" key="1">
    <citation type="submission" date="2024-10" db="EMBL/GenBank/DDBJ databases">
        <authorList>
            <person name="Deangelis K."/>
            <person name="Huntemann M."/>
            <person name="Clum A."/>
            <person name="Wang J."/>
            <person name="Palaniappan K."/>
            <person name="Ritter S."/>
            <person name="Chen I.-M."/>
            <person name="Stamatis D."/>
            <person name="Reddy T."/>
            <person name="O'Malley R."/>
            <person name="Daum C."/>
            <person name="Ng V."/>
            <person name="Ivanova N."/>
            <person name="Kyrpides N."/>
            <person name="Woyke T."/>
        </authorList>
    </citation>
    <scope>NUCLEOTIDE SEQUENCE [LARGE SCALE GENOMIC DNA]</scope>
    <source>
        <strain evidence="2 3">GAS97</strain>
    </source>
</reference>